<organism evidence="2">
    <name type="scientific">Candidatus Kentrum sp. DK</name>
    <dbReference type="NCBI Taxonomy" id="2126562"/>
    <lineage>
        <taxon>Bacteria</taxon>
        <taxon>Pseudomonadati</taxon>
        <taxon>Pseudomonadota</taxon>
        <taxon>Gammaproteobacteria</taxon>
        <taxon>Candidatus Kentrum</taxon>
    </lineage>
</organism>
<dbReference type="AlphaFoldDB" id="A0A450SQ55"/>
<keyword evidence="1" id="KW-0812">Transmembrane</keyword>
<evidence type="ECO:0000256" key="1">
    <source>
        <dbReference type="SAM" id="Phobius"/>
    </source>
</evidence>
<sequence length="90" mass="10481">MALQDNSRVIFYKKRVRIKTTFFFSALLCELCASAVAIFSFLTAEAQSSQRSAEKKEKEFMDYRFPDVHGKKTRPADLSTLFPDEPEFFR</sequence>
<name>A0A450SQ55_9GAMM</name>
<evidence type="ECO:0000313" key="2">
    <source>
        <dbReference type="EMBL" id="VFJ56117.1"/>
    </source>
</evidence>
<reference evidence="2" key="1">
    <citation type="submission" date="2019-02" db="EMBL/GenBank/DDBJ databases">
        <authorList>
            <person name="Gruber-Vodicka R. H."/>
            <person name="Seah K. B. B."/>
        </authorList>
    </citation>
    <scope>NUCLEOTIDE SEQUENCE</scope>
    <source>
        <strain evidence="2">BECK_DK47</strain>
    </source>
</reference>
<feature type="transmembrane region" description="Helical" evidence="1">
    <location>
        <begin position="21"/>
        <end position="42"/>
    </location>
</feature>
<keyword evidence="1" id="KW-0472">Membrane</keyword>
<proteinExistence type="predicted"/>
<gene>
    <name evidence="2" type="ORF">BECKDK2373B_GA0170837_105615</name>
</gene>
<dbReference type="EMBL" id="CAADEX010000056">
    <property type="protein sequence ID" value="VFJ56117.1"/>
    <property type="molecule type" value="Genomic_DNA"/>
</dbReference>
<protein>
    <submittedName>
        <fullName evidence="2">Uncharacterized protein</fullName>
    </submittedName>
</protein>
<accession>A0A450SQ55</accession>
<keyword evidence="1" id="KW-1133">Transmembrane helix</keyword>